<feature type="region of interest" description="Disordered" evidence="1">
    <location>
        <begin position="97"/>
        <end position="120"/>
    </location>
</feature>
<dbReference type="OrthoDB" id="9837296at2"/>
<feature type="transmembrane region" description="Helical" evidence="2">
    <location>
        <begin position="20"/>
        <end position="43"/>
    </location>
</feature>
<dbReference type="Proteomes" id="UP000321899">
    <property type="component" value="Unassembled WGS sequence"/>
</dbReference>
<reference evidence="3 4" key="1">
    <citation type="submission" date="2019-06" db="EMBL/GenBank/DDBJ databases">
        <title>Desulfobotulus mexicanus sp. nov., a novel sulfate-reducing bacterium isolated from the sediment of an alkaline crater lake in Mexico.</title>
        <authorList>
            <person name="Hirschler-Rea A."/>
        </authorList>
    </citation>
    <scope>NUCLEOTIDE SEQUENCE [LARGE SCALE GENOMIC DNA]</scope>
    <source>
        <strain evidence="3 4">PAR22N</strain>
    </source>
</reference>
<accession>A0A5Q4VAT6</accession>
<evidence type="ECO:0000256" key="1">
    <source>
        <dbReference type="SAM" id="MobiDB-lite"/>
    </source>
</evidence>
<dbReference type="AlphaFoldDB" id="A0A5Q4VAT6"/>
<keyword evidence="2" id="KW-0812">Transmembrane</keyword>
<comment type="caution">
    <text evidence="3">The sequence shown here is derived from an EMBL/GenBank/DDBJ whole genome shotgun (WGS) entry which is preliminary data.</text>
</comment>
<dbReference type="RefSeq" id="WP_139448153.1">
    <property type="nucleotide sequence ID" value="NZ_VDMB01000008.1"/>
</dbReference>
<proteinExistence type="predicted"/>
<evidence type="ECO:0000313" key="4">
    <source>
        <dbReference type="Proteomes" id="UP000321899"/>
    </source>
</evidence>
<organism evidence="3 4">
    <name type="scientific">Desulfobotulus mexicanus</name>
    <dbReference type="NCBI Taxonomy" id="2586642"/>
    <lineage>
        <taxon>Bacteria</taxon>
        <taxon>Pseudomonadati</taxon>
        <taxon>Thermodesulfobacteriota</taxon>
        <taxon>Desulfobacteria</taxon>
        <taxon>Desulfobacterales</taxon>
        <taxon>Desulfobacteraceae</taxon>
        <taxon>Desulfobotulus</taxon>
    </lineage>
</organism>
<keyword evidence="2" id="KW-0472">Membrane</keyword>
<sequence length="120" mass="13460">MVLITAVLAMGCVYYGYDRGFVIGFMLALFLEVLSLIFVYNILKRNEEQVRMQFSSIMESQRTSIGNLETIAGRRAAALDFIAGQYPELSEIIAEKSGEEFPHREPESPSSLEKTEVSEA</sequence>
<keyword evidence="2" id="KW-1133">Transmembrane helix</keyword>
<evidence type="ECO:0000256" key="2">
    <source>
        <dbReference type="SAM" id="Phobius"/>
    </source>
</evidence>
<name>A0A5Q4VAT6_9BACT</name>
<gene>
    <name evidence="3" type="ORF">FIM25_08255</name>
</gene>
<protein>
    <submittedName>
        <fullName evidence="3">Uncharacterized protein</fullName>
    </submittedName>
</protein>
<dbReference type="EMBL" id="VDMB01000008">
    <property type="protein sequence ID" value="TYT74829.1"/>
    <property type="molecule type" value="Genomic_DNA"/>
</dbReference>
<evidence type="ECO:0000313" key="3">
    <source>
        <dbReference type="EMBL" id="TYT74829.1"/>
    </source>
</evidence>
<keyword evidence="4" id="KW-1185">Reference proteome</keyword>